<keyword evidence="2" id="KW-0519">Myristate</keyword>
<dbReference type="CDD" id="cd04154">
    <property type="entry name" value="Arl2"/>
    <property type="match status" value="1"/>
</dbReference>
<dbReference type="Pfam" id="PF00025">
    <property type="entry name" value="Arf"/>
    <property type="match status" value="1"/>
</dbReference>
<dbReference type="Proteomes" id="UP000747542">
    <property type="component" value="Unassembled WGS sequence"/>
</dbReference>
<keyword evidence="3 7" id="KW-0547">Nucleotide-binding</keyword>
<feature type="binding site" evidence="7">
    <location>
        <begin position="46"/>
        <end position="53"/>
    </location>
    <ligand>
        <name>GTP</name>
        <dbReference type="ChEBI" id="CHEBI:37565"/>
    </ligand>
</feature>
<dbReference type="PANTHER" id="PTHR45697">
    <property type="entry name" value="ADP-RIBOSYLATION FACTOR-LIKE PROTEIN 2-RELATED"/>
    <property type="match status" value="1"/>
</dbReference>
<gene>
    <name evidence="10" type="primary">ARL2-L</name>
    <name evidence="10" type="ORF">Hamer_G001071</name>
</gene>
<evidence type="ECO:0000256" key="2">
    <source>
        <dbReference type="ARBA" id="ARBA00022707"/>
    </source>
</evidence>
<keyword evidence="8" id="KW-0479">Metal-binding</keyword>
<dbReference type="SUPFAM" id="SSF52540">
    <property type="entry name" value="P-loop containing nucleoside triphosphate hydrolases"/>
    <property type="match status" value="1"/>
</dbReference>
<comment type="similarity">
    <text evidence="1 9">Belongs to the small GTPase superfamily. Arf family.</text>
</comment>
<evidence type="ECO:0000313" key="10">
    <source>
        <dbReference type="EMBL" id="KAG7172078.1"/>
    </source>
</evidence>
<evidence type="ECO:0000256" key="8">
    <source>
        <dbReference type="PIRSR" id="PIRSR606689-2"/>
    </source>
</evidence>
<dbReference type="GO" id="GO:0003924">
    <property type="term" value="F:GTPase activity"/>
    <property type="evidence" value="ECO:0007669"/>
    <property type="project" value="InterPro"/>
</dbReference>
<dbReference type="PROSITE" id="PS51417">
    <property type="entry name" value="ARF"/>
    <property type="match status" value="1"/>
</dbReference>
<keyword evidence="4 7" id="KW-0342">GTP-binding</keyword>
<dbReference type="SMART" id="SM00177">
    <property type="entry name" value="ARF"/>
    <property type="match status" value="1"/>
</dbReference>
<evidence type="ECO:0000256" key="5">
    <source>
        <dbReference type="ARBA" id="ARBA00023288"/>
    </source>
</evidence>
<dbReference type="GO" id="GO:0051649">
    <property type="term" value="P:establishment of localization in cell"/>
    <property type="evidence" value="ECO:0007669"/>
    <property type="project" value="UniProtKB-ARBA"/>
</dbReference>
<dbReference type="InterPro" id="IPR005225">
    <property type="entry name" value="Small_GTP-bd"/>
</dbReference>
<evidence type="ECO:0000256" key="6">
    <source>
        <dbReference type="ARBA" id="ARBA00026198"/>
    </source>
</evidence>
<keyword evidence="5" id="KW-0449">Lipoprotein</keyword>
<dbReference type="FunFam" id="3.40.50.300:FF:000393">
    <property type="entry name" value="ADP-ribosylation factor-like 2, arl2"/>
    <property type="match status" value="1"/>
</dbReference>
<dbReference type="InterPro" id="IPR006689">
    <property type="entry name" value="Small_GTPase_ARF/SAR"/>
</dbReference>
<dbReference type="InterPro" id="IPR044612">
    <property type="entry name" value="ARL2/3"/>
</dbReference>
<evidence type="ECO:0000256" key="3">
    <source>
        <dbReference type="ARBA" id="ARBA00022741"/>
    </source>
</evidence>
<dbReference type="EMBL" id="JAHLQT010011632">
    <property type="protein sequence ID" value="KAG7172078.1"/>
    <property type="molecule type" value="Genomic_DNA"/>
</dbReference>
<dbReference type="Gene3D" id="3.40.50.300">
    <property type="entry name" value="P-loop containing nucleotide triphosphate hydrolases"/>
    <property type="match status" value="1"/>
</dbReference>
<evidence type="ECO:0000256" key="7">
    <source>
        <dbReference type="PIRSR" id="PIRSR606689-1"/>
    </source>
</evidence>
<dbReference type="GO" id="GO:0046872">
    <property type="term" value="F:metal ion binding"/>
    <property type="evidence" value="ECO:0007669"/>
    <property type="project" value="UniProtKB-KW"/>
</dbReference>
<feature type="non-terminal residue" evidence="10">
    <location>
        <position position="1"/>
    </location>
</feature>
<dbReference type="InterPro" id="IPR045873">
    <property type="entry name" value="Arl2"/>
</dbReference>
<dbReference type="SMART" id="SM00178">
    <property type="entry name" value="SAR"/>
    <property type="match status" value="1"/>
</dbReference>
<protein>
    <recommendedName>
        <fullName evidence="6">ADP-ribosylation factor-like protein 2</fullName>
    </recommendedName>
</protein>
<proteinExistence type="inferred from homology"/>
<accession>A0A8J5N2F2</accession>
<feature type="binding site" evidence="8">
    <location>
        <position position="53"/>
    </location>
    <ligand>
        <name>Mg(2+)</name>
        <dbReference type="ChEBI" id="CHEBI:18420"/>
    </ligand>
</feature>
<organism evidence="10 11">
    <name type="scientific">Homarus americanus</name>
    <name type="common">American lobster</name>
    <dbReference type="NCBI Taxonomy" id="6706"/>
    <lineage>
        <taxon>Eukaryota</taxon>
        <taxon>Metazoa</taxon>
        <taxon>Ecdysozoa</taxon>
        <taxon>Arthropoda</taxon>
        <taxon>Crustacea</taxon>
        <taxon>Multicrustacea</taxon>
        <taxon>Malacostraca</taxon>
        <taxon>Eumalacostraca</taxon>
        <taxon>Eucarida</taxon>
        <taxon>Decapoda</taxon>
        <taxon>Pleocyemata</taxon>
        <taxon>Astacidea</taxon>
        <taxon>Nephropoidea</taxon>
        <taxon>Nephropidae</taxon>
        <taxon>Homarus</taxon>
    </lineage>
</organism>
<comment type="caution">
    <text evidence="10">The sequence shown here is derived from an EMBL/GenBank/DDBJ whole genome shotgun (WGS) entry which is preliminary data.</text>
</comment>
<evidence type="ECO:0000256" key="1">
    <source>
        <dbReference type="ARBA" id="ARBA00010290"/>
    </source>
</evidence>
<evidence type="ECO:0000256" key="9">
    <source>
        <dbReference type="RuleBase" id="RU003925"/>
    </source>
</evidence>
<feature type="binding site" evidence="8">
    <location>
        <position position="70"/>
    </location>
    <ligand>
        <name>Mg(2+)</name>
        <dbReference type="ChEBI" id="CHEBI:18420"/>
    </ligand>
</feature>
<keyword evidence="8" id="KW-0460">Magnesium</keyword>
<dbReference type="NCBIfam" id="TIGR00231">
    <property type="entry name" value="small_GTP"/>
    <property type="match status" value="1"/>
</dbReference>
<feature type="binding site" evidence="7">
    <location>
        <begin position="152"/>
        <end position="155"/>
    </location>
    <ligand>
        <name>GTP</name>
        <dbReference type="ChEBI" id="CHEBI:37565"/>
    </ligand>
</feature>
<feature type="binding site" evidence="7">
    <location>
        <position position="96"/>
    </location>
    <ligand>
        <name>GTP</name>
        <dbReference type="ChEBI" id="CHEBI:37565"/>
    </ligand>
</feature>
<dbReference type="PRINTS" id="PR00328">
    <property type="entry name" value="SAR1GTPBP"/>
</dbReference>
<dbReference type="InterPro" id="IPR027417">
    <property type="entry name" value="P-loop_NTPase"/>
</dbReference>
<dbReference type="GO" id="GO:0005525">
    <property type="term" value="F:GTP binding"/>
    <property type="evidence" value="ECO:0007669"/>
    <property type="project" value="UniProtKB-KW"/>
</dbReference>
<dbReference type="GO" id="GO:0016192">
    <property type="term" value="P:vesicle-mediated transport"/>
    <property type="evidence" value="ECO:0007669"/>
    <property type="project" value="UniProtKB-ARBA"/>
</dbReference>
<evidence type="ECO:0000256" key="4">
    <source>
        <dbReference type="ARBA" id="ARBA00023134"/>
    </source>
</evidence>
<sequence length="211" mass="23513">VEEAAHETAATGKQHPPALQSLVSLITSQLPRLSAGSHYQTKAHSGLDNAGKTTVVKRFCGEDISTISPTYGFNIKTVEHVVDKYGYKLNIWDVGGQSSLRSYWRNYFECTDGLIWVVDSADADRLRDCQAELRKLLEEERLAGATLLVFANKQDLPEALTAEQIRDILDLNSLKTHHWYILPCSAVTGENLVAGIDWLIRDIAARIFTLE</sequence>
<reference evidence="10" key="1">
    <citation type="journal article" date="2021" name="Sci. Adv.">
        <title>The American lobster genome reveals insights on longevity, neural, and immune adaptations.</title>
        <authorList>
            <person name="Polinski J.M."/>
            <person name="Zimin A.V."/>
            <person name="Clark K.F."/>
            <person name="Kohn A.B."/>
            <person name="Sadowski N."/>
            <person name="Timp W."/>
            <person name="Ptitsyn A."/>
            <person name="Khanna P."/>
            <person name="Romanova D.Y."/>
            <person name="Williams P."/>
            <person name="Greenwood S.J."/>
            <person name="Moroz L.L."/>
            <person name="Walt D.R."/>
            <person name="Bodnar A.G."/>
        </authorList>
    </citation>
    <scope>NUCLEOTIDE SEQUENCE</scope>
    <source>
        <strain evidence="10">GMGI-L3</strain>
    </source>
</reference>
<evidence type="ECO:0000313" key="11">
    <source>
        <dbReference type="Proteomes" id="UP000747542"/>
    </source>
</evidence>
<keyword evidence="11" id="KW-1185">Reference proteome</keyword>
<dbReference type="AlphaFoldDB" id="A0A8J5N2F2"/>
<name>A0A8J5N2F2_HOMAM</name>